<dbReference type="EMBL" id="DF238821">
    <property type="protein sequence ID" value="GAC98758.1"/>
    <property type="molecule type" value="Genomic_DNA"/>
</dbReference>
<dbReference type="GeneID" id="24111624"/>
<protein>
    <submittedName>
        <fullName evidence="1">Uncharacterized protein</fullName>
    </submittedName>
</protein>
<sequence>MCSARKTRANVNQDNGEMPSWTAELPNELLYCCSKERDRNNQMVSLRCFSATRHGFSHHSLRSRISAALPARRDRADRKGLATFISPSAAGGFQLLGDTGSWCFFQRFCRIRRTAELLCR</sequence>
<evidence type="ECO:0000313" key="2">
    <source>
        <dbReference type="Proteomes" id="UP000014071"/>
    </source>
</evidence>
<accession>R9PBH8</accession>
<dbReference type="AlphaFoldDB" id="R9PBH8"/>
<gene>
    <name evidence="1" type="ORF">PHSY_006352</name>
</gene>
<dbReference type="HOGENOM" id="CLU_2050674_0_0_1"/>
<evidence type="ECO:0000313" key="1">
    <source>
        <dbReference type="EMBL" id="GAC98758.1"/>
    </source>
</evidence>
<dbReference type="RefSeq" id="XP_012192345.1">
    <property type="nucleotide sequence ID" value="XM_012336955.1"/>
</dbReference>
<organism evidence="1 2">
    <name type="scientific">Pseudozyma hubeiensis (strain SY62)</name>
    <name type="common">Yeast</name>
    <dbReference type="NCBI Taxonomy" id="1305764"/>
    <lineage>
        <taxon>Eukaryota</taxon>
        <taxon>Fungi</taxon>
        <taxon>Dikarya</taxon>
        <taxon>Basidiomycota</taxon>
        <taxon>Ustilaginomycotina</taxon>
        <taxon>Ustilaginomycetes</taxon>
        <taxon>Ustilaginales</taxon>
        <taxon>Ustilaginaceae</taxon>
        <taxon>Pseudozyma</taxon>
    </lineage>
</organism>
<dbReference type="Proteomes" id="UP000014071">
    <property type="component" value="Unassembled WGS sequence"/>
</dbReference>
<reference evidence="2" key="1">
    <citation type="journal article" date="2013" name="Genome Announc.">
        <title>Draft genome sequence of the basidiomycetous yeast-like fungus Pseudozyma hubeiensis SY62, which produces an abundant amount of the biosurfactant mannosylerythritol lipids.</title>
        <authorList>
            <person name="Konishi M."/>
            <person name="Hatada Y."/>
            <person name="Horiuchi J."/>
        </authorList>
    </citation>
    <scope>NUCLEOTIDE SEQUENCE [LARGE SCALE GENOMIC DNA]</scope>
    <source>
        <strain evidence="2">SY62</strain>
    </source>
</reference>
<keyword evidence="2" id="KW-1185">Reference proteome</keyword>
<name>R9PBH8_PSEHS</name>
<proteinExistence type="predicted"/>